<evidence type="ECO:0000256" key="2">
    <source>
        <dbReference type="ARBA" id="ARBA00022722"/>
    </source>
</evidence>
<gene>
    <name evidence="11" type="ORF">JOB18_033765</name>
</gene>
<dbReference type="Pfam" id="PF00929">
    <property type="entry name" value="RNase_T"/>
    <property type="match status" value="1"/>
</dbReference>
<reference evidence="11 12" key="1">
    <citation type="journal article" date="2021" name="Sci. Rep.">
        <title>Chromosome anchoring in Senegalese sole (Solea senegalensis) reveals sex-associated markers and genome rearrangements in flatfish.</title>
        <authorList>
            <person name="Guerrero-Cozar I."/>
            <person name="Gomez-Garrido J."/>
            <person name="Berbel C."/>
            <person name="Martinez-Blanch J.F."/>
            <person name="Alioto T."/>
            <person name="Claros M.G."/>
            <person name="Gagnaire P.A."/>
            <person name="Manchado M."/>
        </authorList>
    </citation>
    <scope>NUCLEOTIDE SEQUENCE [LARGE SCALE GENOMIC DNA]</scope>
    <source>
        <strain evidence="11">Sse05_10M</strain>
    </source>
</reference>
<comment type="caution">
    <text evidence="11">The sequence shown here is derived from an EMBL/GenBank/DDBJ whole genome shotgun (WGS) entry which is preliminary data.</text>
</comment>
<comment type="similarity">
    <text evidence="1">Belongs to the oligoribonuclease family.</text>
</comment>
<dbReference type="AlphaFoldDB" id="A0AAV6SFH0"/>
<comment type="function">
    <text evidence="6">3'-to-5'exoribonuclease that preferentially degrades DNA and RNA oligonucleotides composed of only two nucleotides. Binds and degrades longer oligonucleotides with a lower affinity. Plays dual roles in mitochondria, scavenging nanoRNAs (small RNA oligonucleotides of &lt;5 nucleotides) that are produced by the degradosome and clearing short RNAs that are generated by RNA processing. Essential for correct initiation of mitochondrial transcription, degrading mitochondrial RNA dinucleotides to prevent RNA-primed transcription at non-canonical sites in the mitochondrial genome. Essential for embryonic development.</text>
</comment>
<dbReference type="Proteomes" id="UP000693946">
    <property type="component" value="Linkage Group LG13"/>
</dbReference>
<dbReference type="InterPro" id="IPR013520">
    <property type="entry name" value="Ribonucl_H"/>
</dbReference>
<feature type="domain" description="Exonuclease" evidence="10">
    <location>
        <begin position="85"/>
        <end position="259"/>
    </location>
</feature>
<evidence type="ECO:0000256" key="7">
    <source>
        <dbReference type="ARBA" id="ARBA00068437"/>
    </source>
</evidence>
<dbReference type="PANTHER" id="PTHR11046:SF0">
    <property type="entry name" value="OLIGORIBONUCLEASE, MITOCHONDRIAL"/>
    <property type="match status" value="1"/>
</dbReference>
<dbReference type="GO" id="GO:0000175">
    <property type="term" value="F:3'-5'-RNA exonuclease activity"/>
    <property type="evidence" value="ECO:0007669"/>
    <property type="project" value="InterPro"/>
</dbReference>
<evidence type="ECO:0000256" key="6">
    <source>
        <dbReference type="ARBA" id="ARBA00057450"/>
    </source>
</evidence>
<dbReference type="GO" id="GO:0005739">
    <property type="term" value="C:mitochondrion"/>
    <property type="evidence" value="ECO:0007669"/>
    <property type="project" value="TreeGrafter"/>
</dbReference>
<dbReference type="HAMAP" id="MF_00045">
    <property type="entry name" value="Oligoribonuclease"/>
    <property type="match status" value="1"/>
</dbReference>
<dbReference type="PANTHER" id="PTHR11046">
    <property type="entry name" value="OLIGORIBONUCLEASE, MITOCHONDRIAL"/>
    <property type="match status" value="1"/>
</dbReference>
<sequence length="276" mass="31365">MPVCLRTSACSLSLLKFFRSNSRPVLVRSAVAVCYSHRGVAPFSSVIKSLNTRTGTGLTSRLAFGFDVRVSGRRSIMSSAAMSQRMVWVDLEMTGLDIEKDQIIEMACIITDSDLNILAEGPNLIIKQPDELLDGMSEWCKEHHGESGLTKAVQDSKITLEQAEYEFLSFVRQHTPPGQCPLAGNSVHADKRFLDKHMPQFMYHLHYRIIDVSTIKELCRRWFPEEYKMAPHKKASHRALGDIRESIKELQFYRTNVFKGSTERKCKVLENGHDRS</sequence>
<keyword evidence="2" id="KW-0540">Nuclease</keyword>
<dbReference type="InterPro" id="IPR022894">
    <property type="entry name" value="Oligoribonuclease"/>
</dbReference>
<organism evidence="11 12">
    <name type="scientific">Solea senegalensis</name>
    <name type="common">Senegalese sole</name>
    <dbReference type="NCBI Taxonomy" id="28829"/>
    <lineage>
        <taxon>Eukaryota</taxon>
        <taxon>Metazoa</taxon>
        <taxon>Chordata</taxon>
        <taxon>Craniata</taxon>
        <taxon>Vertebrata</taxon>
        <taxon>Euteleostomi</taxon>
        <taxon>Actinopterygii</taxon>
        <taxon>Neopterygii</taxon>
        <taxon>Teleostei</taxon>
        <taxon>Neoteleostei</taxon>
        <taxon>Acanthomorphata</taxon>
        <taxon>Carangaria</taxon>
        <taxon>Pleuronectiformes</taxon>
        <taxon>Pleuronectoidei</taxon>
        <taxon>Soleidae</taxon>
        <taxon>Solea</taxon>
    </lineage>
</organism>
<name>A0AAV6SFH0_SOLSE</name>
<accession>A0AAV6SFH0</accession>
<keyword evidence="12" id="KW-1185">Reference proteome</keyword>
<comment type="subunit">
    <text evidence="5">Homodimer. Homotetramer.</text>
</comment>
<dbReference type="EMBL" id="JAGKHQ010000005">
    <property type="protein sequence ID" value="KAG7516536.1"/>
    <property type="molecule type" value="Genomic_DNA"/>
</dbReference>
<evidence type="ECO:0000256" key="5">
    <source>
        <dbReference type="ARBA" id="ARBA00046824"/>
    </source>
</evidence>
<proteinExistence type="inferred from homology"/>
<dbReference type="CDD" id="cd06135">
    <property type="entry name" value="Orn"/>
    <property type="match status" value="1"/>
</dbReference>
<protein>
    <recommendedName>
        <fullName evidence="7">Oligoribonuclease, mitochondrial</fullName>
    </recommendedName>
    <alternativeName>
        <fullName evidence="8">RNA exonuclease 2 homolog</fullName>
    </alternativeName>
    <alternativeName>
        <fullName evidence="9">Small fragment nuclease</fullName>
    </alternativeName>
</protein>
<keyword evidence="3" id="KW-0378">Hydrolase</keyword>
<evidence type="ECO:0000256" key="8">
    <source>
        <dbReference type="ARBA" id="ARBA00079509"/>
    </source>
</evidence>
<evidence type="ECO:0000256" key="4">
    <source>
        <dbReference type="ARBA" id="ARBA00022839"/>
    </source>
</evidence>
<dbReference type="SMART" id="SM00479">
    <property type="entry name" value="EXOIII"/>
    <property type="match status" value="1"/>
</dbReference>
<dbReference type="NCBIfam" id="NF003765">
    <property type="entry name" value="PRK05359.1"/>
    <property type="match status" value="1"/>
</dbReference>
<evidence type="ECO:0000313" key="12">
    <source>
        <dbReference type="Proteomes" id="UP000693946"/>
    </source>
</evidence>
<evidence type="ECO:0000259" key="10">
    <source>
        <dbReference type="SMART" id="SM00479"/>
    </source>
</evidence>
<evidence type="ECO:0000256" key="3">
    <source>
        <dbReference type="ARBA" id="ARBA00022801"/>
    </source>
</evidence>
<evidence type="ECO:0000313" key="11">
    <source>
        <dbReference type="EMBL" id="KAG7516536.1"/>
    </source>
</evidence>
<evidence type="ECO:0000256" key="1">
    <source>
        <dbReference type="ARBA" id="ARBA00009921"/>
    </source>
</evidence>
<dbReference type="FunFam" id="3.30.420.10:FF:000003">
    <property type="entry name" value="Oligoribonuclease"/>
    <property type="match status" value="1"/>
</dbReference>
<keyword evidence="4" id="KW-0269">Exonuclease</keyword>
<evidence type="ECO:0000256" key="9">
    <source>
        <dbReference type="ARBA" id="ARBA00079573"/>
    </source>
</evidence>